<protein>
    <submittedName>
        <fullName evidence="1">DUF4185 domain-containing protein</fullName>
    </submittedName>
</protein>
<gene>
    <name evidence="1" type="ORF">FW778_20655</name>
</gene>
<dbReference type="Proteomes" id="UP000326903">
    <property type="component" value="Unassembled WGS sequence"/>
</dbReference>
<comment type="caution">
    <text evidence="1">The sequence shown here is derived from an EMBL/GenBank/DDBJ whole genome shotgun (WGS) entry which is preliminary data.</text>
</comment>
<dbReference type="EMBL" id="VYQF01000011">
    <property type="protein sequence ID" value="KAA9035639.1"/>
    <property type="molecule type" value="Genomic_DNA"/>
</dbReference>
<proteinExistence type="predicted"/>
<reference evidence="1 2" key="1">
    <citation type="submission" date="2019-09" db="EMBL/GenBank/DDBJ databases">
        <title>Draft genome sequence of Ginsengibacter sp. BR5-29.</title>
        <authorList>
            <person name="Im W.-T."/>
        </authorList>
    </citation>
    <scope>NUCLEOTIDE SEQUENCE [LARGE SCALE GENOMIC DNA]</scope>
    <source>
        <strain evidence="1 2">BR5-29</strain>
    </source>
</reference>
<evidence type="ECO:0000313" key="1">
    <source>
        <dbReference type="EMBL" id="KAA9035639.1"/>
    </source>
</evidence>
<evidence type="ECO:0000313" key="2">
    <source>
        <dbReference type="Proteomes" id="UP000326903"/>
    </source>
</evidence>
<name>A0A5J5ICF5_9BACT</name>
<keyword evidence="2" id="KW-1185">Reference proteome</keyword>
<accession>A0A5J5ICF5</accession>
<organism evidence="1 2">
    <name type="scientific">Ginsengibacter hankyongi</name>
    <dbReference type="NCBI Taxonomy" id="2607284"/>
    <lineage>
        <taxon>Bacteria</taxon>
        <taxon>Pseudomonadati</taxon>
        <taxon>Bacteroidota</taxon>
        <taxon>Chitinophagia</taxon>
        <taxon>Chitinophagales</taxon>
        <taxon>Chitinophagaceae</taxon>
        <taxon>Ginsengibacter</taxon>
    </lineage>
</organism>
<dbReference type="AlphaFoldDB" id="A0A5J5ICF5"/>
<sequence length="429" mass="48604">MSVRCVVVFIALLLLEEGSVQSQRVTLSPDTVNYTSFVWPSETPGDCPFPQSKEFNSIKFLGIKSGYHYGDTWFPTWASNDTLYSPWTDGETRRIDGYNDLSQSWIDPVHITTGDGVIVGDDPLTLQAYSIGLDKNSPAFPYHGRYPSGSLIYNGVWYYGTYCLDPAGRAQYGNEIINWPWMGPFVGFRYSKNYGHTWIACPHTPENPLFGETGINGYPVKIGAPHFVDFGKNMQYSPDGKAYLVAHGADTTDKKWRFWNDSWITGDQIYLLRVSPSPENINDASKYEYYAGKDANGVPVWTKNFNEIQPLLKWNNNMGCVTVTYNAPLHKYLMCVTDGGNTYSKMNTYMLESNSITGDWQLIAYMKNFGEQAYFVNIPSKFIGKNGKTFWLLYSANYWRSMNGQSIAVNPPGSHYGMVFQKVELTKMK</sequence>
<dbReference type="RefSeq" id="WP_150416795.1">
    <property type="nucleotide sequence ID" value="NZ_VYQF01000011.1"/>
</dbReference>